<sequence length="180" mass="19010">MIRAAILCVGLSTAASAESLCGVTDPQVILGHLSGEWSLTGALSVELETLSVTQPVTGTASAQGADLTLQFPMETEAHTMNLRPAPDRRDVDWVDDILTTVEQDGIADDLSLTPCGPESLIQFIGSASTEDGRSQITTILPYFSDAMLMVQTGEWAGEWGLAFLTGAALMRPSSADIQNP</sequence>
<dbReference type="AlphaFoldDB" id="A0A1Y5R930"/>
<accession>A0A1Y5R930</accession>
<dbReference type="OrthoDB" id="7844652at2"/>
<evidence type="ECO:0000313" key="3">
    <source>
        <dbReference type="Proteomes" id="UP000193623"/>
    </source>
</evidence>
<keyword evidence="3" id="KW-1185">Reference proteome</keyword>
<feature type="signal peptide" evidence="1">
    <location>
        <begin position="1"/>
        <end position="17"/>
    </location>
</feature>
<evidence type="ECO:0000313" key="2">
    <source>
        <dbReference type="EMBL" id="SLN11609.1"/>
    </source>
</evidence>
<dbReference type="EMBL" id="FWFT01000001">
    <property type="protein sequence ID" value="SLN11609.1"/>
    <property type="molecule type" value="Genomic_DNA"/>
</dbReference>
<proteinExistence type="predicted"/>
<dbReference type="RefSeq" id="WP_085862601.1">
    <property type="nucleotide sequence ID" value="NZ_FWFT01000001.1"/>
</dbReference>
<keyword evidence="1" id="KW-0732">Signal</keyword>
<protein>
    <recommendedName>
        <fullName evidence="4">THAP4-like heme-binding beta-barrel domain-containing protein</fullName>
    </recommendedName>
</protein>
<evidence type="ECO:0008006" key="4">
    <source>
        <dbReference type="Google" id="ProtNLM"/>
    </source>
</evidence>
<name>A0A1Y5R930_9RHOB</name>
<dbReference type="Proteomes" id="UP000193623">
    <property type="component" value="Unassembled WGS sequence"/>
</dbReference>
<evidence type="ECO:0000256" key="1">
    <source>
        <dbReference type="SAM" id="SignalP"/>
    </source>
</evidence>
<reference evidence="2 3" key="1">
    <citation type="submission" date="2017-03" db="EMBL/GenBank/DDBJ databases">
        <authorList>
            <person name="Afonso C.L."/>
            <person name="Miller P.J."/>
            <person name="Scott M.A."/>
            <person name="Spackman E."/>
            <person name="Goraichik I."/>
            <person name="Dimitrov K.M."/>
            <person name="Suarez D.L."/>
            <person name="Swayne D.E."/>
        </authorList>
    </citation>
    <scope>NUCLEOTIDE SEQUENCE [LARGE SCALE GENOMIC DNA]</scope>
    <source>
        <strain evidence="2 3">CECT 8397</strain>
    </source>
</reference>
<gene>
    <name evidence="2" type="ORF">PSJ8397_00095</name>
</gene>
<feature type="chain" id="PRO_5012441452" description="THAP4-like heme-binding beta-barrel domain-containing protein" evidence="1">
    <location>
        <begin position="18"/>
        <end position="180"/>
    </location>
</feature>
<organism evidence="2 3">
    <name type="scientific">Pseudooctadecabacter jejudonensis</name>
    <dbReference type="NCBI Taxonomy" id="1391910"/>
    <lineage>
        <taxon>Bacteria</taxon>
        <taxon>Pseudomonadati</taxon>
        <taxon>Pseudomonadota</taxon>
        <taxon>Alphaproteobacteria</taxon>
        <taxon>Rhodobacterales</taxon>
        <taxon>Paracoccaceae</taxon>
        <taxon>Pseudooctadecabacter</taxon>
    </lineage>
</organism>